<name>A0A5M3WJK6_9ACTN</name>
<sequence>MWLLYALVLYVRVKNRLPKNFDHNAAVERLARRLSARTAMPGDDHEAFFLGATQLIGLP</sequence>
<dbReference type="OrthoDB" id="3534725at2"/>
<comment type="caution">
    <text evidence="1">The sequence shown here is derived from an EMBL/GenBank/DDBJ whole genome shotgun (WGS) entry which is preliminary data.</text>
</comment>
<keyword evidence="2" id="KW-1185">Reference proteome</keyword>
<accession>A0A5M3WJK6</accession>
<evidence type="ECO:0000313" key="2">
    <source>
        <dbReference type="Proteomes" id="UP000331127"/>
    </source>
</evidence>
<protein>
    <submittedName>
        <fullName evidence="1">Uncharacterized protein</fullName>
    </submittedName>
</protein>
<gene>
    <name evidence="1" type="ORF">Amac_008180</name>
</gene>
<proteinExistence type="predicted"/>
<dbReference type="AlphaFoldDB" id="A0A5M3WJK6"/>
<organism evidence="1 2">
    <name type="scientific">Acrocarpospora macrocephala</name>
    <dbReference type="NCBI Taxonomy" id="150177"/>
    <lineage>
        <taxon>Bacteria</taxon>
        <taxon>Bacillati</taxon>
        <taxon>Actinomycetota</taxon>
        <taxon>Actinomycetes</taxon>
        <taxon>Streptosporangiales</taxon>
        <taxon>Streptosporangiaceae</taxon>
        <taxon>Acrocarpospora</taxon>
    </lineage>
</organism>
<evidence type="ECO:0000313" key="1">
    <source>
        <dbReference type="EMBL" id="GES07223.1"/>
    </source>
</evidence>
<dbReference type="EMBL" id="BLAE01000005">
    <property type="protein sequence ID" value="GES07223.1"/>
    <property type="molecule type" value="Genomic_DNA"/>
</dbReference>
<dbReference type="RefSeq" id="WP_155352933.1">
    <property type="nucleotide sequence ID" value="NZ_BAAAHL010000077.1"/>
</dbReference>
<dbReference type="Proteomes" id="UP000331127">
    <property type="component" value="Unassembled WGS sequence"/>
</dbReference>
<reference evidence="1 2" key="1">
    <citation type="submission" date="2019-10" db="EMBL/GenBank/DDBJ databases">
        <title>Whole genome shotgun sequence of Acrocarpospora macrocephala NBRC 16266.</title>
        <authorList>
            <person name="Ichikawa N."/>
            <person name="Kimura A."/>
            <person name="Kitahashi Y."/>
            <person name="Komaki H."/>
            <person name="Oguchi A."/>
        </authorList>
    </citation>
    <scope>NUCLEOTIDE SEQUENCE [LARGE SCALE GENOMIC DNA]</scope>
    <source>
        <strain evidence="1 2">NBRC 16266</strain>
    </source>
</reference>